<organism evidence="2 3">
    <name type="scientific">Candidatus Berkelbacteria bacterium Licking1014_7</name>
    <dbReference type="NCBI Taxonomy" id="2017147"/>
    <lineage>
        <taxon>Bacteria</taxon>
        <taxon>Candidatus Berkelbacteria</taxon>
    </lineage>
</organism>
<accession>A0A554LKM0</accession>
<gene>
    <name evidence="2" type="ORF">CEN89_88</name>
</gene>
<feature type="transmembrane region" description="Helical" evidence="1">
    <location>
        <begin position="15"/>
        <end position="32"/>
    </location>
</feature>
<keyword evidence="1" id="KW-0812">Transmembrane</keyword>
<sequence>MELKDYIKILGKHKWLVFAIAIIFALTLYFWQASKPIEFQGSLTLIFSNKQEQTADYKFDNYYNILASGNLASNVEYWLSSPSFVATIYKNANVALPSTDLKELQKVFTTQRFAPDSSTLVIKTSARSGEETQNLLTNAFRAIDEKMKSLQADGQLSNNFSLIKLADPFVLAPGKNNLQNVIIGLFSGLVLGAILAFIKEYLKP</sequence>
<dbReference type="Proteomes" id="UP000315689">
    <property type="component" value="Unassembled WGS sequence"/>
</dbReference>
<protein>
    <recommendedName>
        <fullName evidence="4">Polysaccharide chain length determinant N-terminal domain-containing protein</fullName>
    </recommendedName>
</protein>
<feature type="transmembrane region" description="Helical" evidence="1">
    <location>
        <begin position="178"/>
        <end position="198"/>
    </location>
</feature>
<evidence type="ECO:0000313" key="2">
    <source>
        <dbReference type="EMBL" id="TSC93413.1"/>
    </source>
</evidence>
<dbReference type="EMBL" id="VMGK01000002">
    <property type="protein sequence ID" value="TSC93413.1"/>
    <property type="molecule type" value="Genomic_DNA"/>
</dbReference>
<name>A0A554LKM0_9BACT</name>
<comment type="caution">
    <text evidence="2">The sequence shown here is derived from an EMBL/GenBank/DDBJ whole genome shotgun (WGS) entry which is preliminary data.</text>
</comment>
<evidence type="ECO:0000313" key="3">
    <source>
        <dbReference type="Proteomes" id="UP000315689"/>
    </source>
</evidence>
<proteinExistence type="predicted"/>
<evidence type="ECO:0008006" key="4">
    <source>
        <dbReference type="Google" id="ProtNLM"/>
    </source>
</evidence>
<evidence type="ECO:0000256" key="1">
    <source>
        <dbReference type="SAM" id="Phobius"/>
    </source>
</evidence>
<keyword evidence="1" id="KW-1133">Transmembrane helix</keyword>
<dbReference type="AlphaFoldDB" id="A0A554LKM0"/>
<keyword evidence="1" id="KW-0472">Membrane</keyword>
<reference evidence="2 3" key="1">
    <citation type="submission" date="2017-07" db="EMBL/GenBank/DDBJ databases">
        <title>Mechanisms for carbon and nitrogen cycling indicate functional differentiation within the Candidate Phyla Radiation.</title>
        <authorList>
            <person name="Danczak R.E."/>
            <person name="Johnston M.D."/>
            <person name="Kenah C."/>
            <person name="Slattery M."/>
            <person name="Wrighton K.C."/>
            <person name="Wilkins M.J."/>
        </authorList>
    </citation>
    <scope>NUCLEOTIDE SEQUENCE [LARGE SCALE GENOMIC DNA]</scope>
    <source>
        <strain evidence="2">Licking1014_7</strain>
    </source>
</reference>